<keyword evidence="3 6" id="KW-0812">Transmembrane</keyword>
<dbReference type="GO" id="GO:0015171">
    <property type="term" value="F:amino acid transmembrane transporter activity"/>
    <property type="evidence" value="ECO:0007669"/>
    <property type="project" value="TreeGrafter"/>
</dbReference>
<evidence type="ECO:0000256" key="5">
    <source>
        <dbReference type="ARBA" id="ARBA00023136"/>
    </source>
</evidence>
<evidence type="ECO:0000313" key="8">
    <source>
        <dbReference type="Proteomes" id="UP000196573"/>
    </source>
</evidence>
<evidence type="ECO:0000256" key="6">
    <source>
        <dbReference type="SAM" id="Phobius"/>
    </source>
</evidence>
<dbReference type="GO" id="GO:0005886">
    <property type="term" value="C:plasma membrane"/>
    <property type="evidence" value="ECO:0007669"/>
    <property type="project" value="UniProtKB-SubCell"/>
</dbReference>
<dbReference type="OrthoDB" id="9812084at2"/>
<evidence type="ECO:0000256" key="4">
    <source>
        <dbReference type="ARBA" id="ARBA00022989"/>
    </source>
</evidence>
<dbReference type="RefSeq" id="WP_087112238.1">
    <property type="nucleotide sequence ID" value="NZ_CBCSCN010000011.1"/>
</dbReference>
<evidence type="ECO:0000256" key="2">
    <source>
        <dbReference type="ARBA" id="ARBA00022475"/>
    </source>
</evidence>
<dbReference type="Pfam" id="PF01810">
    <property type="entry name" value="LysE"/>
    <property type="match status" value="1"/>
</dbReference>
<comment type="subcellular location">
    <subcellularLocation>
        <location evidence="1">Cell membrane</location>
        <topology evidence="1">Multi-pass membrane protein</topology>
    </subcellularLocation>
</comment>
<evidence type="ECO:0000313" key="7">
    <source>
        <dbReference type="EMBL" id="SMA49783.1"/>
    </source>
</evidence>
<keyword evidence="8" id="KW-1185">Reference proteome</keyword>
<dbReference type="EMBL" id="FWPT01000009">
    <property type="protein sequence ID" value="SMA49783.1"/>
    <property type="molecule type" value="Genomic_DNA"/>
</dbReference>
<feature type="transmembrane region" description="Helical" evidence="6">
    <location>
        <begin position="42"/>
        <end position="65"/>
    </location>
</feature>
<keyword evidence="5 6" id="KW-0472">Membrane</keyword>
<proteinExistence type="predicted"/>
<dbReference type="PANTHER" id="PTHR30086">
    <property type="entry name" value="ARGININE EXPORTER PROTEIN ARGO"/>
    <property type="match status" value="1"/>
</dbReference>
<evidence type="ECO:0000256" key="3">
    <source>
        <dbReference type="ARBA" id="ARBA00022692"/>
    </source>
</evidence>
<dbReference type="AlphaFoldDB" id="A0A1X7ANR8"/>
<dbReference type="Proteomes" id="UP000196573">
    <property type="component" value="Unassembled WGS sequence"/>
</dbReference>
<keyword evidence="4 6" id="KW-1133">Transmembrane helix</keyword>
<feature type="transmembrane region" description="Helical" evidence="6">
    <location>
        <begin position="181"/>
        <end position="197"/>
    </location>
</feature>
<dbReference type="InterPro" id="IPR001123">
    <property type="entry name" value="LeuE-type"/>
</dbReference>
<name>A0A1X7ANR8_9GAMM</name>
<protein>
    <submittedName>
        <fullName evidence="7">Cysteine/O-acetylserine efflux protein</fullName>
    </submittedName>
</protein>
<keyword evidence="2" id="KW-1003">Cell membrane</keyword>
<dbReference type="PANTHER" id="PTHR30086:SF20">
    <property type="entry name" value="ARGININE EXPORTER PROTEIN ARGO-RELATED"/>
    <property type="match status" value="1"/>
</dbReference>
<reference evidence="7 8" key="1">
    <citation type="submission" date="2017-03" db="EMBL/GenBank/DDBJ databases">
        <authorList>
            <person name="Afonso C.L."/>
            <person name="Miller P.J."/>
            <person name="Scott M.A."/>
            <person name="Spackman E."/>
            <person name="Goraichik I."/>
            <person name="Dimitrov K.M."/>
            <person name="Suarez D.L."/>
            <person name="Swayne D.E."/>
        </authorList>
    </citation>
    <scope>NUCLEOTIDE SEQUENCE [LARGE SCALE GENOMIC DNA]</scope>
    <source>
        <strain evidence="7">SB41UT1</strain>
    </source>
</reference>
<accession>A0A1X7ANR8</accession>
<gene>
    <name evidence="7" type="primary">eamB</name>
    <name evidence="7" type="ORF">EHSB41UT_03572</name>
</gene>
<feature type="transmembrane region" description="Helical" evidence="6">
    <location>
        <begin position="140"/>
        <end position="169"/>
    </location>
</feature>
<dbReference type="GO" id="GO:0033228">
    <property type="term" value="P:cysteine export across plasma membrane"/>
    <property type="evidence" value="ECO:0007669"/>
    <property type="project" value="TreeGrafter"/>
</dbReference>
<evidence type="ECO:0000256" key="1">
    <source>
        <dbReference type="ARBA" id="ARBA00004651"/>
    </source>
</evidence>
<sequence length="198" mass="21643">MEIHTLLSVALFAATMTGTPGPNNMMLTASGALFGYRRTLPHMLGICLGMFTLILATAAGLGLLFSRFPMIQEGLKWLASAYLLYLAWRIASAPAPSQHEETSERPMNVLEAASFQYVNPKAWAMAIAAIGTFSLSGGDYWLSALMISSVFMVIGFPCISIWAGFGTLIGRWLSTDRQWRLFNLSMGIATASCLIFIW</sequence>
<organism evidence="7 8">
    <name type="scientific">Parendozoicomonas haliclonae</name>
    <dbReference type="NCBI Taxonomy" id="1960125"/>
    <lineage>
        <taxon>Bacteria</taxon>
        <taxon>Pseudomonadati</taxon>
        <taxon>Pseudomonadota</taxon>
        <taxon>Gammaproteobacteria</taxon>
        <taxon>Oceanospirillales</taxon>
        <taxon>Endozoicomonadaceae</taxon>
        <taxon>Parendozoicomonas</taxon>
    </lineage>
</organism>